<evidence type="ECO:0000256" key="1">
    <source>
        <dbReference type="SAM" id="MobiDB-lite"/>
    </source>
</evidence>
<feature type="compositionally biased region" description="Basic and acidic residues" evidence="1">
    <location>
        <begin position="45"/>
        <end position="55"/>
    </location>
</feature>
<dbReference type="Proteomes" id="UP001597542">
    <property type="component" value="Unassembled WGS sequence"/>
</dbReference>
<proteinExistence type="predicted"/>
<evidence type="ECO:0000259" key="2">
    <source>
        <dbReference type="PROSITE" id="PS51118"/>
    </source>
</evidence>
<reference evidence="4" key="1">
    <citation type="journal article" date="2019" name="Int. J. Syst. Evol. Microbiol.">
        <title>The Global Catalogue of Microorganisms (GCM) 10K type strain sequencing project: providing services to taxonomists for standard genome sequencing and annotation.</title>
        <authorList>
            <consortium name="The Broad Institute Genomics Platform"/>
            <consortium name="The Broad Institute Genome Sequencing Center for Infectious Disease"/>
            <person name="Wu L."/>
            <person name="Ma J."/>
        </authorList>
    </citation>
    <scope>NUCLEOTIDE SEQUENCE [LARGE SCALE GENOMIC DNA]</scope>
    <source>
        <strain evidence="4">CGMCC 4.7638</strain>
    </source>
</reference>
<dbReference type="EMBL" id="JBHUKQ010000004">
    <property type="protein sequence ID" value="MFD2479615.1"/>
    <property type="molecule type" value="Genomic_DNA"/>
</dbReference>
<dbReference type="RefSeq" id="WP_344277728.1">
    <property type="nucleotide sequence ID" value="NZ_BAAAHV010000013.1"/>
</dbReference>
<organism evidence="3 4">
    <name type="scientific">Amycolatopsis albidoflavus</name>
    <dbReference type="NCBI Taxonomy" id="102226"/>
    <lineage>
        <taxon>Bacteria</taxon>
        <taxon>Bacillati</taxon>
        <taxon>Actinomycetota</taxon>
        <taxon>Actinomycetes</taxon>
        <taxon>Pseudonocardiales</taxon>
        <taxon>Pseudonocardiaceae</taxon>
        <taxon>Amycolatopsis</taxon>
    </lineage>
</organism>
<dbReference type="PROSITE" id="PS51118">
    <property type="entry name" value="HTH_HXLR"/>
    <property type="match status" value="1"/>
</dbReference>
<evidence type="ECO:0000313" key="4">
    <source>
        <dbReference type="Proteomes" id="UP001597542"/>
    </source>
</evidence>
<sequence length="123" mass="14314">MSRQNMSYQKTFELAVEMLRGRWMIVVLAALSTEDKLQYRDIRDRVNEGEVRPDNGDDVSPLSDQSLTKTLKRAQDNGLVRLHTDEGHFKPTWYELTRKGAEALRAVRPLIEWMHRHEAAPSH</sequence>
<feature type="region of interest" description="Disordered" evidence="1">
    <location>
        <begin position="45"/>
        <end position="66"/>
    </location>
</feature>
<accession>A0ABW5HRI3</accession>
<comment type="caution">
    <text evidence="3">The sequence shown here is derived from an EMBL/GenBank/DDBJ whole genome shotgun (WGS) entry which is preliminary data.</text>
</comment>
<dbReference type="SUPFAM" id="SSF46785">
    <property type="entry name" value="Winged helix' DNA-binding domain"/>
    <property type="match status" value="1"/>
</dbReference>
<dbReference type="InterPro" id="IPR036390">
    <property type="entry name" value="WH_DNA-bd_sf"/>
</dbReference>
<feature type="domain" description="HTH hxlR-type" evidence="2">
    <location>
        <begin position="10"/>
        <end position="122"/>
    </location>
</feature>
<dbReference type="Gene3D" id="1.10.10.10">
    <property type="entry name" value="Winged helix-like DNA-binding domain superfamily/Winged helix DNA-binding domain"/>
    <property type="match status" value="1"/>
</dbReference>
<gene>
    <name evidence="3" type="ORF">ACFSUT_04965</name>
</gene>
<dbReference type="InterPro" id="IPR002577">
    <property type="entry name" value="HTH_HxlR"/>
</dbReference>
<dbReference type="InterPro" id="IPR036388">
    <property type="entry name" value="WH-like_DNA-bd_sf"/>
</dbReference>
<name>A0ABW5HRI3_9PSEU</name>
<keyword evidence="4" id="KW-1185">Reference proteome</keyword>
<protein>
    <submittedName>
        <fullName evidence="3">Winged helix-turn-helix transcriptional regulator</fullName>
    </submittedName>
</protein>
<evidence type="ECO:0000313" key="3">
    <source>
        <dbReference type="EMBL" id="MFD2479615.1"/>
    </source>
</evidence>